<reference evidence="15" key="1">
    <citation type="submission" date="2018-01" db="EMBL/GenBank/DDBJ databases">
        <title>Draft Genome Sequence of the Radioresistant Bacterium Deinococcus aerius TR0125, Isolated from the Higher Atmosphere above Japan.</title>
        <authorList>
            <person name="Satoh K."/>
            <person name="Arai H."/>
            <person name="Sanzen T."/>
            <person name="Kawaguchi Y."/>
            <person name="Hayashi H."/>
            <person name="Yokobori S."/>
            <person name="Yamagishi A."/>
            <person name="Oono Y."/>
            <person name="Narumi I."/>
        </authorList>
    </citation>
    <scope>NUCLEOTIDE SEQUENCE [LARGE SCALE GENOMIC DNA]</scope>
    <source>
        <strain evidence="15">TR0125</strain>
    </source>
</reference>
<feature type="transmembrane region" description="Helical" evidence="11">
    <location>
        <begin position="64"/>
        <end position="91"/>
    </location>
</feature>
<evidence type="ECO:0000256" key="5">
    <source>
        <dbReference type="ARBA" id="ARBA00022882"/>
    </source>
</evidence>
<evidence type="ECO:0000259" key="12">
    <source>
        <dbReference type="Pfam" id="PF07885"/>
    </source>
</evidence>
<keyword evidence="10" id="KW-0407">Ion channel</keyword>
<dbReference type="Gene3D" id="2.60.40.1400">
    <property type="entry name" value="G protein-activated inward rectifier potassium channel 1"/>
    <property type="match status" value="1"/>
</dbReference>
<dbReference type="Pfam" id="PF17655">
    <property type="entry name" value="IRK_C"/>
    <property type="match status" value="1"/>
</dbReference>
<evidence type="ECO:0000256" key="10">
    <source>
        <dbReference type="ARBA" id="ARBA00023303"/>
    </source>
</evidence>
<keyword evidence="3" id="KW-0633">Potassium transport</keyword>
<protein>
    <submittedName>
        <fullName evidence="14">Ion transport 2 domain protein</fullName>
    </submittedName>
</protein>
<dbReference type="GO" id="GO:0034765">
    <property type="term" value="P:regulation of monoatomic ion transmembrane transport"/>
    <property type="evidence" value="ECO:0007669"/>
    <property type="project" value="TreeGrafter"/>
</dbReference>
<evidence type="ECO:0000256" key="3">
    <source>
        <dbReference type="ARBA" id="ARBA00022538"/>
    </source>
</evidence>
<dbReference type="Gene3D" id="1.10.287.70">
    <property type="match status" value="1"/>
</dbReference>
<dbReference type="RefSeq" id="WP_103127828.1">
    <property type="nucleotide sequence ID" value="NZ_BFAG01000001.1"/>
</dbReference>
<organism evidence="14 15">
    <name type="scientific">Deinococcus aerius</name>
    <dbReference type="NCBI Taxonomy" id="200253"/>
    <lineage>
        <taxon>Bacteria</taxon>
        <taxon>Thermotogati</taxon>
        <taxon>Deinococcota</taxon>
        <taxon>Deinococci</taxon>
        <taxon>Deinococcales</taxon>
        <taxon>Deinococcaceae</taxon>
        <taxon>Deinococcus</taxon>
    </lineage>
</organism>
<dbReference type="AlphaFoldDB" id="A0A2I9CRU3"/>
<dbReference type="SUPFAM" id="SSF81296">
    <property type="entry name" value="E set domains"/>
    <property type="match status" value="1"/>
</dbReference>
<dbReference type="InterPro" id="IPR014756">
    <property type="entry name" value="Ig_E-set"/>
</dbReference>
<evidence type="ECO:0000256" key="6">
    <source>
        <dbReference type="ARBA" id="ARBA00022958"/>
    </source>
</evidence>
<evidence type="ECO:0000256" key="4">
    <source>
        <dbReference type="ARBA" id="ARBA00022692"/>
    </source>
</evidence>
<evidence type="ECO:0000256" key="9">
    <source>
        <dbReference type="ARBA" id="ARBA00023136"/>
    </source>
</evidence>
<keyword evidence="15" id="KW-1185">Reference proteome</keyword>
<feature type="domain" description="Potassium channel" evidence="12">
    <location>
        <begin position="104"/>
        <end position="159"/>
    </location>
</feature>
<keyword evidence="5" id="KW-0851">Voltage-gated channel</keyword>
<dbReference type="Proteomes" id="UP000236569">
    <property type="component" value="Unassembled WGS sequence"/>
</dbReference>
<feature type="transmembrane region" description="Helical" evidence="11">
    <location>
        <begin position="135"/>
        <end position="157"/>
    </location>
</feature>
<keyword evidence="8" id="KW-0406">Ion transport</keyword>
<dbReference type="PANTHER" id="PTHR11767:SF102">
    <property type="entry name" value="INWARDLY RECTIFYING POTASSIUM CHANNEL 1, ISOFORM F"/>
    <property type="match status" value="1"/>
</dbReference>
<keyword evidence="4 11" id="KW-0812">Transmembrane</keyword>
<keyword evidence="2" id="KW-0813">Transport</keyword>
<evidence type="ECO:0000256" key="8">
    <source>
        <dbReference type="ARBA" id="ARBA00023065"/>
    </source>
</evidence>
<dbReference type="InterPro" id="IPR016449">
    <property type="entry name" value="K_chnl_inward-rec_Kir"/>
</dbReference>
<dbReference type="Pfam" id="PF07885">
    <property type="entry name" value="Ion_trans_2"/>
    <property type="match status" value="1"/>
</dbReference>
<feature type="transmembrane region" description="Helical" evidence="11">
    <location>
        <begin position="103"/>
        <end position="123"/>
    </location>
</feature>
<dbReference type="PANTHER" id="PTHR11767">
    <property type="entry name" value="INWARD RECTIFIER POTASSIUM CHANNEL"/>
    <property type="match status" value="1"/>
</dbReference>
<dbReference type="PRINTS" id="PR01320">
    <property type="entry name" value="KIRCHANNEL"/>
</dbReference>
<dbReference type="EMBL" id="BFAG01000001">
    <property type="protein sequence ID" value="GBF04282.1"/>
    <property type="molecule type" value="Genomic_DNA"/>
</dbReference>
<keyword evidence="6" id="KW-0630">Potassium</keyword>
<dbReference type="InterPro" id="IPR013518">
    <property type="entry name" value="K_chnl_inward-rec_Kir_cyto"/>
</dbReference>
<comment type="subcellular location">
    <subcellularLocation>
        <location evidence="1">Membrane</location>
        <topology evidence="1">Multi-pass membrane protein</topology>
    </subcellularLocation>
</comment>
<evidence type="ECO:0000256" key="2">
    <source>
        <dbReference type="ARBA" id="ARBA00022448"/>
    </source>
</evidence>
<gene>
    <name evidence="14" type="ORF">DAERI_010454</name>
</gene>
<dbReference type="GO" id="GO:1990573">
    <property type="term" value="P:potassium ion import across plasma membrane"/>
    <property type="evidence" value="ECO:0007669"/>
    <property type="project" value="TreeGrafter"/>
</dbReference>
<dbReference type="InterPro" id="IPR041647">
    <property type="entry name" value="IRK_C"/>
</dbReference>
<keyword evidence="9 11" id="KW-0472">Membrane</keyword>
<evidence type="ECO:0000313" key="15">
    <source>
        <dbReference type="Proteomes" id="UP000236569"/>
    </source>
</evidence>
<dbReference type="OrthoDB" id="9799090at2"/>
<comment type="caution">
    <text evidence="14">The sequence shown here is derived from an EMBL/GenBank/DDBJ whole genome shotgun (WGS) entry which is preliminary data.</text>
</comment>
<keyword evidence="7 11" id="KW-1133">Transmembrane helix</keyword>
<evidence type="ECO:0000313" key="14">
    <source>
        <dbReference type="EMBL" id="GBF04282.1"/>
    </source>
</evidence>
<evidence type="ECO:0000256" key="1">
    <source>
        <dbReference type="ARBA" id="ARBA00004141"/>
    </source>
</evidence>
<evidence type="ECO:0000256" key="11">
    <source>
        <dbReference type="SAM" id="Phobius"/>
    </source>
</evidence>
<dbReference type="SUPFAM" id="SSF81324">
    <property type="entry name" value="Voltage-gated potassium channels"/>
    <property type="match status" value="1"/>
</dbReference>
<dbReference type="GO" id="GO:0005242">
    <property type="term" value="F:inward rectifier potassium channel activity"/>
    <property type="evidence" value="ECO:0007669"/>
    <property type="project" value="InterPro"/>
</dbReference>
<feature type="domain" description="Inward rectifier potassium channel C-terminal" evidence="13">
    <location>
        <begin position="166"/>
        <end position="320"/>
    </location>
</feature>
<name>A0A2I9CRU3_9DEIO</name>
<accession>A0A2I9CRU3</accession>
<dbReference type="InterPro" id="IPR013099">
    <property type="entry name" value="K_chnl_dom"/>
</dbReference>
<sequence length="322" mass="35481">MAAPPGSEQAPGPVEPLGNDLGLGRVVSQESHQRMVNPDGSFNLQRSGLGFWHSLNLYYDLIGISWPLFVGLLGVAYLLLNAAFALAYLAVGPGALSDMPADPTGRFWACFFFSVQTFGTIGFGHVYPKSFAADVIVTLEAFVGLLGVALATGMIFARFSRPKPRVLFSECAVVAPYRGGWGLMFRLVNGQRTQLIELEAEVTLAYFRDVGGRPVRQFTRLGLERDSVAFFPLAWTVVHPITQDSPLWGVTPERMRAAESEIMVNLRGLDDAVYGAVRARTSYQADDIRWHARFTDMFVRRPGRPVTVDVRRLSQIEPVPAT</sequence>
<proteinExistence type="predicted"/>
<dbReference type="GO" id="GO:0034702">
    <property type="term" value="C:monoatomic ion channel complex"/>
    <property type="evidence" value="ECO:0007669"/>
    <property type="project" value="UniProtKB-KW"/>
</dbReference>
<evidence type="ECO:0000259" key="13">
    <source>
        <dbReference type="Pfam" id="PF17655"/>
    </source>
</evidence>
<evidence type="ECO:0000256" key="7">
    <source>
        <dbReference type="ARBA" id="ARBA00022989"/>
    </source>
</evidence>
<dbReference type="GO" id="GO:0005886">
    <property type="term" value="C:plasma membrane"/>
    <property type="evidence" value="ECO:0007669"/>
    <property type="project" value="TreeGrafter"/>
</dbReference>